<sequence length="231" mass="27244">MDMKEEYNFASSSSKWRKYDSRKCAINCDEKHFIDSNRDSLEKISDERKLNPPLRLKKRTNINLRMIDGIPERFFYGDEPAEQIVESANREAVIKKQNDNFKKAFNEAKERRKEEQAKEEENSARRREIEFIDEQIKCWQRVLNLQKRLEEFKKKFEGDRERAASTVRATDNNEANATLEDVDLDSLMDWKRNRVEQNGTCNAGLVDHQTESRSERFGEEQISSALEIIIG</sequence>
<dbReference type="EMBL" id="UYYG01001172">
    <property type="protein sequence ID" value="VDN58785.1"/>
    <property type="molecule type" value="Genomic_DNA"/>
</dbReference>
<evidence type="ECO:0000313" key="3">
    <source>
        <dbReference type="Proteomes" id="UP000274756"/>
    </source>
</evidence>
<evidence type="ECO:0000313" key="4">
    <source>
        <dbReference type="WBParaSite" id="DME_0000495901-mRNA-1"/>
    </source>
</evidence>
<dbReference type="AlphaFoldDB" id="A0A0N4UCG4"/>
<dbReference type="Proteomes" id="UP000038040">
    <property type="component" value="Unplaced"/>
</dbReference>
<evidence type="ECO:0000313" key="2">
    <source>
        <dbReference type="Proteomes" id="UP000038040"/>
    </source>
</evidence>
<reference evidence="4" key="1">
    <citation type="submission" date="2017-02" db="UniProtKB">
        <authorList>
            <consortium name="WormBaseParasite"/>
        </authorList>
    </citation>
    <scope>IDENTIFICATION</scope>
</reference>
<keyword evidence="3" id="KW-1185">Reference proteome</keyword>
<accession>A0A0N4UCG4</accession>
<gene>
    <name evidence="1" type="ORF">DME_LOCUS8758</name>
</gene>
<evidence type="ECO:0000313" key="1">
    <source>
        <dbReference type="EMBL" id="VDN58785.1"/>
    </source>
</evidence>
<protein>
    <submittedName>
        <fullName evidence="4">DUF2040 domain-containing protein</fullName>
    </submittedName>
</protein>
<dbReference type="OrthoDB" id="77607at2759"/>
<dbReference type="Proteomes" id="UP000274756">
    <property type="component" value="Unassembled WGS sequence"/>
</dbReference>
<dbReference type="WBParaSite" id="DME_0000495901-mRNA-1">
    <property type="protein sequence ID" value="DME_0000495901-mRNA-1"/>
    <property type="gene ID" value="DME_0000495901"/>
</dbReference>
<proteinExistence type="predicted"/>
<name>A0A0N4UCG4_DRAME</name>
<reference evidence="1 3" key="2">
    <citation type="submission" date="2018-11" db="EMBL/GenBank/DDBJ databases">
        <authorList>
            <consortium name="Pathogen Informatics"/>
        </authorList>
    </citation>
    <scope>NUCLEOTIDE SEQUENCE [LARGE SCALE GENOMIC DNA]</scope>
</reference>
<organism evidence="2 4">
    <name type="scientific">Dracunculus medinensis</name>
    <name type="common">Guinea worm</name>
    <dbReference type="NCBI Taxonomy" id="318479"/>
    <lineage>
        <taxon>Eukaryota</taxon>
        <taxon>Metazoa</taxon>
        <taxon>Ecdysozoa</taxon>
        <taxon>Nematoda</taxon>
        <taxon>Chromadorea</taxon>
        <taxon>Rhabditida</taxon>
        <taxon>Spirurina</taxon>
        <taxon>Dracunculoidea</taxon>
        <taxon>Dracunculidae</taxon>
        <taxon>Dracunculus</taxon>
    </lineage>
</organism>